<dbReference type="InterPro" id="IPR036852">
    <property type="entry name" value="Peptidase_S8/S53_dom_sf"/>
</dbReference>
<dbReference type="PROSITE" id="PS00138">
    <property type="entry name" value="SUBTILASE_SER"/>
    <property type="match status" value="1"/>
</dbReference>
<dbReference type="OrthoDB" id="206201at2759"/>
<dbReference type="SUPFAM" id="SSF52743">
    <property type="entry name" value="Subtilisin-like"/>
    <property type="match status" value="1"/>
</dbReference>
<evidence type="ECO:0000256" key="3">
    <source>
        <dbReference type="ARBA" id="ARBA00022801"/>
    </source>
</evidence>
<feature type="active site" description="Charge relay system" evidence="5">
    <location>
        <position position="234"/>
    </location>
</feature>
<evidence type="ECO:0000313" key="8">
    <source>
        <dbReference type="EMBL" id="KAH7265664.1"/>
    </source>
</evidence>
<dbReference type="PROSITE" id="PS51892">
    <property type="entry name" value="SUBTILASE"/>
    <property type="match status" value="1"/>
</dbReference>
<keyword evidence="9" id="KW-1185">Reference proteome</keyword>
<dbReference type="GO" id="GO:0006508">
    <property type="term" value="P:proteolysis"/>
    <property type="evidence" value="ECO:0007669"/>
    <property type="project" value="UniProtKB-KW"/>
</dbReference>
<evidence type="ECO:0000256" key="4">
    <source>
        <dbReference type="ARBA" id="ARBA00022825"/>
    </source>
</evidence>
<gene>
    <name evidence="8" type="ORF">BKA55DRAFT_719259</name>
</gene>
<keyword evidence="4 5" id="KW-0720">Serine protease</keyword>
<keyword evidence="3 5" id="KW-0378">Hydrolase</keyword>
<dbReference type="InterPro" id="IPR023828">
    <property type="entry name" value="Peptidase_S8_Ser-AS"/>
</dbReference>
<evidence type="ECO:0000256" key="1">
    <source>
        <dbReference type="ARBA" id="ARBA00011073"/>
    </source>
</evidence>
<dbReference type="PANTHER" id="PTHR43806">
    <property type="entry name" value="PEPTIDASE S8"/>
    <property type="match status" value="1"/>
</dbReference>
<evidence type="ECO:0000259" key="7">
    <source>
        <dbReference type="Pfam" id="PF00082"/>
    </source>
</evidence>
<dbReference type="PRINTS" id="PR00723">
    <property type="entry name" value="SUBTILISIN"/>
</dbReference>
<evidence type="ECO:0000313" key="9">
    <source>
        <dbReference type="Proteomes" id="UP000720189"/>
    </source>
</evidence>
<evidence type="ECO:0000256" key="6">
    <source>
        <dbReference type="RuleBase" id="RU003355"/>
    </source>
</evidence>
<sequence length="290" mass="30762">RRYRLQVNPPWNLARISSCNAKNGSPRRYCYDTTAGFGAYVYVIDSGINLSHPEFSGRAFQGANFVPGSIDDDELDHGTYVAAIIGGKTYGVAKNCTMISVKVISKSGRSNMWWLWQGIYWAIRDAKARGISDRSVINISAGGPQSVYVNDAVQAATDAGITVVVSAGNDADFAMFRSPASAPSAITVAASGPDDCRTPCSNYGPCVDIFAPGANIASAWNNKETETRYASGTSAAAPHVAGLAAYFISSENLRGSEAVKERILGASLGGVIKDVRCSSNRLAHNGNQVF</sequence>
<dbReference type="CDD" id="cd04077">
    <property type="entry name" value="Peptidases_S8_PCSK9_ProteinaseK_like"/>
    <property type="match status" value="1"/>
</dbReference>
<proteinExistence type="inferred from homology"/>
<dbReference type="GO" id="GO:0004252">
    <property type="term" value="F:serine-type endopeptidase activity"/>
    <property type="evidence" value="ECO:0007669"/>
    <property type="project" value="UniProtKB-UniRule"/>
</dbReference>
<dbReference type="GeneID" id="70230913"/>
<keyword evidence="2 5" id="KW-0645">Protease</keyword>
<feature type="active site" description="Charge relay system" evidence="5">
    <location>
        <position position="45"/>
    </location>
</feature>
<dbReference type="InterPro" id="IPR050131">
    <property type="entry name" value="Peptidase_S8_subtilisin-like"/>
</dbReference>
<feature type="active site" description="Charge relay system" evidence="5">
    <location>
        <position position="77"/>
    </location>
</feature>
<accession>A0A9P9KPV4</accession>
<dbReference type="InterPro" id="IPR015500">
    <property type="entry name" value="Peptidase_S8_subtilisin-rel"/>
</dbReference>
<evidence type="ECO:0000256" key="5">
    <source>
        <dbReference type="PROSITE-ProRule" id="PRU01240"/>
    </source>
</evidence>
<protein>
    <submittedName>
        <fullName evidence="8">Peptidase S8/S53 domain-containing protein</fullName>
    </submittedName>
</protein>
<dbReference type="PROSITE" id="PS00136">
    <property type="entry name" value="SUBTILASE_ASP"/>
    <property type="match status" value="1"/>
</dbReference>
<dbReference type="FunFam" id="3.40.50.200:FF:000007">
    <property type="entry name" value="Subtilisin-like serine protease"/>
    <property type="match status" value="1"/>
</dbReference>
<dbReference type="Proteomes" id="UP000720189">
    <property type="component" value="Unassembled WGS sequence"/>
</dbReference>
<reference evidence="8" key="1">
    <citation type="journal article" date="2021" name="Nat. Commun.">
        <title>Genetic determinants of endophytism in the Arabidopsis root mycobiome.</title>
        <authorList>
            <person name="Mesny F."/>
            <person name="Miyauchi S."/>
            <person name="Thiergart T."/>
            <person name="Pickel B."/>
            <person name="Atanasova L."/>
            <person name="Karlsson M."/>
            <person name="Huettel B."/>
            <person name="Barry K.W."/>
            <person name="Haridas S."/>
            <person name="Chen C."/>
            <person name="Bauer D."/>
            <person name="Andreopoulos W."/>
            <person name="Pangilinan J."/>
            <person name="LaButti K."/>
            <person name="Riley R."/>
            <person name="Lipzen A."/>
            <person name="Clum A."/>
            <person name="Drula E."/>
            <person name="Henrissat B."/>
            <person name="Kohler A."/>
            <person name="Grigoriev I.V."/>
            <person name="Martin F.M."/>
            <person name="Hacquard S."/>
        </authorList>
    </citation>
    <scope>NUCLEOTIDE SEQUENCE</scope>
    <source>
        <strain evidence="8">MPI-CAGE-AT-0023</strain>
    </source>
</reference>
<comment type="similarity">
    <text evidence="1 5 6">Belongs to the peptidase S8 family.</text>
</comment>
<name>A0A9P9KPV4_FUSRE</name>
<organism evidence="8 9">
    <name type="scientific">Fusarium redolens</name>
    <dbReference type="NCBI Taxonomy" id="48865"/>
    <lineage>
        <taxon>Eukaryota</taxon>
        <taxon>Fungi</taxon>
        <taxon>Dikarya</taxon>
        <taxon>Ascomycota</taxon>
        <taxon>Pezizomycotina</taxon>
        <taxon>Sordariomycetes</taxon>
        <taxon>Hypocreomycetidae</taxon>
        <taxon>Hypocreales</taxon>
        <taxon>Nectriaceae</taxon>
        <taxon>Fusarium</taxon>
        <taxon>Fusarium redolens species complex</taxon>
    </lineage>
</organism>
<feature type="non-terminal residue" evidence="8">
    <location>
        <position position="1"/>
    </location>
</feature>
<dbReference type="Gene3D" id="3.40.50.200">
    <property type="entry name" value="Peptidase S8/S53 domain"/>
    <property type="match status" value="1"/>
</dbReference>
<dbReference type="Pfam" id="PF00082">
    <property type="entry name" value="Peptidase_S8"/>
    <property type="match status" value="1"/>
</dbReference>
<dbReference type="InterPro" id="IPR023827">
    <property type="entry name" value="Peptidase_S8_Asp-AS"/>
</dbReference>
<dbReference type="RefSeq" id="XP_046054399.1">
    <property type="nucleotide sequence ID" value="XM_046200959.1"/>
</dbReference>
<feature type="domain" description="Peptidase S8/S53" evidence="7">
    <location>
        <begin position="38"/>
        <end position="264"/>
    </location>
</feature>
<dbReference type="InterPro" id="IPR000209">
    <property type="entry name" value="Peptidase_S8/S53_dom"/>
</dbReference>
<dbReference type="InterPro" id="IPR034193">
    <property type="entry name" value="PCSK9_ProteinaseK-like"/>
</dbReference>
<dbReference type="EMBL" id="JAGMUX010000003">
    <property type="protein sequence ID" value="KAH7265664.1"/>
    <property type="molecule type" value="Genomic_DNA"/>
</dbReference>
<comment type="caution">
    <text evidence="8">The sequence shown here is derived from an EMBL/GenBank/DDBJ whole genome shotgun (WGS) entry which is preliminary data.</text>
</comment>
<evidence type="ECO:0000256" key="2">
    <source>
        <dbReference type="ARBA" id="ARBA00022670"/>
    </source>
</evidence>
<dbReference type="AlphaFoldDB" id="A0A9P9KPV4"/>
<dbReference type="PANTHER" id="PTHR43806:SF11">
    <property type="entry name" value="CEREVISIN-RELATED"/>
    <property type="match status" value="1"/>
</dbReference>